<reference evidence="2 3" key="1">
    <citation type="submission" date="2020-10" db="EMBL/GenBank/DDBJ databases">
        <title>Closed genome sequences of Staphylococcus lloydii sp. nov. and Staphylococcus durrellii sp. nov. Isolated from Captive Fruit Bats (Pteropus livingstonii).</title>
        <authorList>
            <person name="Fountain K."/>
        </authorList>
    </citation>
    <scope>NUCLEOTIDE SEQUENCE [LARGE SCALE GENOMIC DNA]</scope>
    <source>
        <strain evidence="2 3">23_2_7_LY</strain>
    </source>
</reference>
<evidence type="ECO:0000256" key="1">
    <source>
        <dbReference type="SAM" id="Phobius"/>
    </source>
</evidence>
<sequence length="123" mass="14451">MTQKIMSPDERRIKMIDKLNFKKNEGFNLKLLKLAIGIVLLVLSNISVFLTIIIPKFKIDIGTWLFNIFSLNYFGYYSVILLIACLTLYFLFFEEKDNTIIRRLQFSLTIIFVISLATNIIFR</sequence>
<dbReference type="RefSeq" id="WP_195718825.1">
    <property type="nucleotide sequence ID" value="NZ_CP064056.1"/>
</dbReference>
<keyword evidence="3" id="KW-1185">Reference proteome</keyword>
<keyword evidence="1" id="KW-1133">Transmembrane helix</keyword>
<dbReference type="EMBL" id="CP064056">
    <property type="protein sequence ID" value="QPM75077.1"/>
    <property type="molecule type" value="Genomic_DNA"/>
</dbReference>
<evidence type="ECO:0000313" key="2">
    <source>
        <dbReference type="EMBL" id="QPM75077.1"/>
    </source>
</evidence>
<keyword evidence="1" id="KW-0812">Transmembrane</keyword>
<dbReference type="AlphaFoldDB" id="A0A7T1F9A6"/>
<protein>
    <submittedName>
        <fullName evidence="2">Uncharacterized protein</fullName>
    </submittedName>
</protein>
<keyword evidence="1" id="KW-0472">Membrane</keyword>
<feature type="transmembrane region" description="Helical" evidence="1">
    <location>
        <begin position="104"/>
        <end position="122"/>
    </location>
</feature>
<feature type="transmembrane region" description="Helical" evidence="1">
    <location>
        <begin position="74"/>
        <end position="92"/>
    </location>
</feature>
<dbReference type="Proteomes" id="UP000594455">
    <property type="component" value="Chromosome"/>
</dbReference>
<accession>A0A7T1F9A6</accession>
<feature type="transmembrane region" description="Helical" evidence="1">
    <location>
        <begin position="31"/>
        <end position="54"/>
    </location>
</feature>
<evidence type="ECO:0000313" key="3">
    <source>
        <dbReference type="Proteomes" id="UP000594455"/>
    </source>
</evidence>
<dbReference type="KEGG" id="sllo:ISP08_12285"/>
<name>A0A7T1F9A6_9STAP</name>
<proteinExistence type="predicted"/>
<gene>
    <name evidence="2" type="ORF">ISP08_12285</name>
</gene>
<organism evidence="2 3">
    <name type="scientific">Staphylococcus lloydii</name>
    <dbReference type="NCBI Taxonomy" id="2781774"/>
    <lineage>
        <taxon>Bacteria</taxon>
        <taxon>Bacillati</taxon>
        <taxon>Bacillota</taxon>
        <taxon>Bacilli</taxon>
        <taxon>Bacillales</taxon>
        <taxon>Staphylococcaceae</taxon>
        <taxon>Staphylococcus</taxon>
    </lineage>
</organism>